<evidence type="ECO:0000313" key="3">
    <source>
        <dbReference type="Proteomes" id="UP001595872"/>
    </source>
</evidence>
<sequence length="294" mass="30741">MTRRLIEAAAAALTAGALLAGPAVAASADPGPTAPLPARPAPTAPLAPVRATDYHAIVALSNCSGSVVRGPKSVDSDPALVLTNGHCSELGMPGPGEVVTDHSSSRSFTLLNSSGTGSLGTLRASQIEYSTMTDTDVTLYKLRLTYGQIKAQYGTSALQLSPDHPTAGTPISVVSGYWRKTYNCGIDGFVYQLHEADWVWKDSLRYTASCNTIGGTSGSPVISNTSGLVVGVNNTGNEDGEQCTLDNPCEVDQNGNVTVRQGIGYGQETYLLTQCLTTHSDIDLTNPNCRLPRP</sequence>
<reference evidence="3" key="1">
    <citation type="journal article" date="2019" name="Int. J. Syst. Evol. Microbiol.">
        <title>The Global Catalogue of Microorganisms (GCM) 10K type strain sequencing project: providing services to taxonomists for standard genome sequencing and annotation.</title>
        <authorList>
            <consortium name="The Broad Institute Genomics Platform"/>
            <consortium name="The Broad Institute Genome Sequencing Center for Infectious Disease"/>
            <person name="Wu L."/>
            <person name="Ma J."/>
        </authorList>
    </citation>
    <scope>NUCLEOTIDE SEQUENCE [LARGE SCALE GENOMIC DNA]</scope>
    <source>
        <strain evidence="3">KLKA75</strain>
    </source>
</reference>
<organism evidence="2 3">
    <name type="scientific">Actinomadura gamaensis</name>
    <dbReference type="NCBI Taxonomy" id="1763541"/>
    <lineage>
        <taxon>Bacteria</taxon>
        <taxon>Bacillati</taxon>
        <taxon>Actinomycetota</taxon>
        <taxon>Actinomycetes</taxon>
        <taxon>Streptosporangiales</taxon>
        <taxon>Thermomonosporaceae</taxon>
        <taxon>Actinomadura</taxon>
    </lineage>
</organism>
<dbReference type="Gene3D" id="2.40.10.10">
    <property type="entry name" value="Trypsin-like serine proteases"/>
    <property type="match status" value="2"/>
</dbReference>
<keyword evidence="3" id="KW-1185">Reference proteome</keyword>
<feature type="signal peptide" evidence="1">
    <location>
        <begin position="1"/>
        <end position="25"/>
    </location>
</feature>
<dbReference type="RefSeq" id="WP_378253008.1">
    <property type="nucleotide sequence ID" value="NZ_JBHSIT010000002.1"/>
</dbReference>
<evidence type="ECO:0000256" key="1">
    <source>
        <dbReference type="SAM" id="SignalP"/>
    </source>
</evidence>
<proteinExistence type="predicted"/>
<dbReference type="InterPro" id="IPR009003">
    <property type="entry name" value="Peptidase_S1_PA"/>
</dbReference>
<evidence type="ECO:0000313" key="2">
    <source>
        <dbReference type="EMBL" id="MFC4907271.1"/>
    </source>
</evidence>
<dbReference type="SUPFAM" id="SSF50494">
    <property type="entry name" value="Trypsin-like serine proteases"/>
    <property type="match status" value="1"/>
</dbReference>
<comment type="caution">
    <text evidence="2">The sequence shown here is derived from an EMBL/GenBank/DDBJ whole genome shotgun (WGS) entry which is preliminary data.</text>
</comment>
<dbReference type="InterPro" id="IPR043504">
    <property type="entry name" value="Peptidase_S1_PA_chymotrypsin"/>
</dbReference>
<protein>
    <submittedName>
        <fullName evidence="2">Trypsin-like peptidase domain-containing protein</fullName>
    </submittedName>
</protein>
<keyword evidence="1" id="KW-0732">Signal</keyword>
<dbReference type="EMBL" id="JBHSIT010000002">
    <property type="protein sequence ID" value="MFC4907271.1"/>
    <property type="molecule type" value="Genomic_DNA"/>
</dbReference>
<feature type="chain" id="PRO_5046202825" evidence="1">
    <location>
        <begin position="26"/>
        <end position="294"/>
    </location>
</feature>
<dbReference type="Pfam" id="PF13365">
    <property type="entry name" value="Trypsin_2"/>
    <property type="match status" value="1"/>
</dbReference>
<dbReference type="Proteomes" id="UP001595872">
    <property type="component" value="Unassembled WGS sequence"/>
</dbReference>
<accession>A0ABV9TUT2</accession>
<gene>
    <name evidence="2" type="ORF">ACFPCY_08070</name>
</gene>
<name>A0ABV9TUT2_9ACTN</name>